<proteinExistence type="predicted"/>
<name>A0A8U7NMJ0_CORMO</name>
<keyword evidence="4" id="KW-1185">Reference proteome</keyword>
<evidence type="ECO:0000313" key="3">
    <source>
        <dbReference type="Ensembl" id="ENSCMUP00000031489.1"/>
    </source>
</evidence>
<dbReference type="GO" id="GO:0038023">
    <property type="term" value="F:signaling receptor activity"/>
    <property type="evidence" value="ECO:0007669"/>
    <property type="project" value="TreeGrafter"/>
</dbReference>
<dbReference type="PANTHER" id="PTHR46784">
    <property type="entry name" value="KILLER CELL LECTIN-LIKE RECEPTOR SUBFAMILY B MEMBER 1"/>
    <property type="match status" value="1"/>
</dbReference>
<dbReference type="Ensembl" id="ENSCMUT00000033195.1">
    <property type="protein sequence ID" value="ENSCMUP00000031489.1"/>
    <property type="gene ID" value="ENSCMUG00000017602.1"/>
</dbReference>
<accession>A0A8U7NMJ0</accession>
<organism evidence="3 4">
    <name type="scientific">Corvus moneduloides</name>
    <name type="common">New Caledonian crow</name>
    <dbReference type="NCBI Taxonomy" id="1196302"/>
    <lineage>
        <taxon>Eukaryota</taxon>
        <taxon>Metazoa</taxon>
        <taxon>Chordata</taxon>
        <taxon>Craniata</taxon>
        <taxon>Vertebrata</taxon>
        <taxon>Euteleostomi</taxon>
        <taxon>Archelosauria</taxon>
        <taxon>Archosauria</taxon>
        <taxon>Dinosauria</taxon>
        <taxon>Saurischia</taxon>
        <taxon>Theropoda</taxon>
        <taxon>Coelurosauria</taxon>
        <taxon>Aves</taxon>
        <taxon>Neognathae</taxon>
        <taxon>Neoaves</taxon>
        <taxon>Telluraves</taxon>
        <taxon>Australaves</taxon>
        <taxon>Passeriformes</taxon>
        <taxon>Corvoidea</taxon>
        <taxon>Corvidae</taxon>
        <taxon>Corvus</taxon>
    </lineage>
</organism>
<reference evidence="3" key="3">
    <citation type="submission" date="2025-09" db="UniProtKB">
        <authorList>
            <consortium name="Ensembl"/>
        </authorList>
    </citation>
    <scope>IDENTIFICATION</scope>
</reference>
<keyword evidence="1" id="KW-1133">Transmembrane helix</keyword>
<dbReference type="PANTHER" id="PTHR46784:SF1">
    <property type="entry name" value="KILLER CELL LECTIN-LIKE RECEPTOR SUBFAMILY B MEMBER 1"/>
    <property type="match status" value="1"/>
</dbReference>
<protein>
    <submittedName>
        <fullName evidence="3">Uncharacterized protein</fullName>
    </submittedName>
</protein>
<keyword evidence="1" id="KW-0472">Membrane</keyword>
<reference evidence="3" key="2">
    <citation type="submission" date="2025-08" db="UniProtKB">
        <authorList>
            <consortium name="Ensembl"/>
        </authorList>
    </citation>
    <scope>IDENTIFICATION</scope>
</reference>
<evidence type="ECO:0000256" key="1">
    <source>
        <dbReference type="ARBA" id="ARBA00022989"/>
    </source>
</evidence>
<dbReference type="GO" id="GO:0009986">
    <property type="term" value="C:cell surface"/>
    <property type="evidence" value="ECO:0007669"/>
    <property type="project" value="TreeGrafter"/>
</dbReference>
<dbReference type="GO" id="GO:0042269">
    <property type="term" value="P:regulation of natural killer cell mediated cytotoxicity"/>
    <property type="evidence" value="ECO:0007669"/>
    <property type="project" value="TreeGrafter"/>
</dbReference>
<keyword evidence="2" id="KW-1015">Disulfide bond</keyword>
<evidence type="ECO:0000256" key="2">
    <source>
        <dbReference type="ARBA" id="ARBA00023157"/>
    </source>
</evidence>
<keyword evidence="1" id="KW-0812">Transmembrane</keyword>
<dbReference type="Proteomes" id="UP000694553">
    <property type="component" value="Unassembled WGS sequence"/>
</dbReference>
<dbReference type="SUPFAM" id="SSF56436">
    <property type="entry name" value="C-type lectin-like"/>
    <property type="match status" value="1"/>
</dbReference>
<dbReference type="GO" id="GO:0005886">
    <property type="term" value="C:plasma membrane"/>
    <property type="evidence" value="ECO:0007669"/>
    <property type="project" value="TreeGrafter"/>
</dbReference>
<dbReference type="AlphaFoldDB" id="A0A8U7NMJ0"/>
<reference evidence="4" key="1">
    <citation type="submission" date="2019-10" db="EMBL/GenBank/DDBJ databases">
        <title>Corvus moneduloides (New Caledonian crow) genome, bCorMon1, primary haplotype.</title>
        <authorList>
            <person name="Rutz C."/>
            <person name="Fungtammasan C."/>
            <person name="Mountcastle J."/>
            <person name="Formenti G."/>
            <person name="Chow W."/>
            <person name="Howe K."/>
            <person name="Steele M.P."/>
            <person name="Fernandes J."/>
            <person name="Gilbert M.T.P."/>
            <person name="Fedrigo O."/>
            <person name="Jarvis E.D."/>
            <person name="Gemmell N."/>
        </authorList>
    </citation>
    <scope>NUCLEOTIDE SEQUENCE [LARGE SCALE GENOMIC DNA]</scope>
</reference>
<dbReference type="InterPro" id="IPR051527">
    <property type="entry name" value="KLR_subfamily_B"/>
</dbReference>
<dbReference type="InterPro" id="IPR016187">
    <property type="entry name" value="CTDL_fold"/>
</dbReference>
<sequence length="189" mass="19975">ALGEASWFAVAGPNAPGCPQPWAVLLPQPGPWPLALASASSGSFPLQVSGSDPIPVTLAGSPLPVQGDLEPSLLRCPAGSCGKTPVTPVAPVAPVLLACPKGWVGYRGVCDFRSRDQGTWDQGQARCSELGASLAVLKDEEMEFLHETLFQLDLRERPGLCGTIRGSTITPENCDLDSQWICRREATKL</sequence>
<dbReference type="Gene3D" id="3.10.100.10">
    <property type="entry name" value="Mannose-Binding Protein A, subunit A"/>
    <property type="match status" value="1"/>
</dbReference>
<dbReference type="InterPro" id="IPR016186">
    <property type="entry name" value="C-type_lectin-like/link_sf"/>
</dbReference>
<evidence type="ECO:0000313" key="4">
    <source>
        <dbReference type="Proteomes" id="UP000694553"/>
    </source>
</evidence>